<keyword evidence="4" id="KW-0805">Transcription regulation</keyword>
<dbReference type="Proteomes" id="UP001062165">
    <property type="component" value="Chromosome"/>
</dbReference>
<evidence type="ECO:0000313" key="7">
    <source>
        <dbReference type="EMBL" id="UXX80077.1"/>
    </source>
</evidence>
<keyword evidence="2" id="KW-0889">Transcription antitermination</keyword>
<proteinExistence type="inferred from homology"/>
<feature type="domain" description="NusB/RsmB/TIM44" evidence="6">
    <location>
        <begin position="238"/>
        <end position="346"/>
    </location>
</feature>
<keyword evidence="3" id="KW-0694">RNA-binding</keyword>
<dbReference type="RefSeq" id="WP_263051807.1">
    <property type="nucleotide sequence ID" value="NZ_CP106735.1"/>
</dbReference>
<keyword evidence="8" id="KW-1185">Reference proteome</keyword>
<evidence type="ECO:0000313" key="8">
    <source>
        <dbReference type="Proteomes" id="UP001062165"/>
    </source>
</evidence>
<accession>A0ABY6D1N8</accession>
<dbReference type="InterPro" id="IPR006027">
    <property type="entry name" value="NusB_RsmB_TIM44"/>
</dbReference>
<dbReference type="EMBL" id="CP106735">
    <property type="protein sequence ID" value="UXX80077.1"/>
    <property type="molecule type" value="Genomic_DNA"/>
</dbReference>
<comment type="similarity">
    <text evidence="1">Belongs to the NusB family.</text>
</comment>
<dbReference type="InterPro" id="IPR011605">
    <property type="entry name" value="NusB_fam"/>
</dbReference>
<dbReference type="InterPro" id="IPR035926">
    <property type="entry name" value="NusB-like_sf"/>
</dbReference>
<protein>
    <submittedName>
        <fullName evidence="7">Transcription antitermination factor NusB</fullName>
    </submittedName>
</protein>
<dbReference type="PANTHER" id="PTHR11078:SF3">
    <property type="entry name" value="ANTITERMINATION NUSB DOMAIN-CONTAINING PROTEIN"/>
    <property type="match status" value="1"/>
</dbReference>
<dbReference type="PANTHER" id="PTHR11078">
    <property type="entry name" value="N UTILIZATION SUBSTANCE PROTEIN B-RELATED"/>
    <property type="match status" value="1"/>
</dbReference>
<keyword evidence="5" id="KW-0804">Transcription</keyword>
<sequence length="369" mass="43058">MQAIFAYHTAREAEFNICKQSAQNQFLPDLNSMEVQDKEGLAQDREQAAKGFHALIHQGADALPEDIKPEIVKVIKAERQSYLNQVTANKVHFKKRMLEGITSIFDDYIKFLFLIVEIQELIGHEKRKKNNSHDNFAKNIVINGIKNDEALEDERIRKNVAWDTDLVRAWYREYIKPQEFFIEYDNLAKATIEDDQELVQTIYKTIIFKNENINDYFEALDLGWSENKPILKSMVLKTIKSIENEESEPLMMELSKNWDEDLLFLKELYDLAIDKEEEYENLIENKSKNWEIDRVALTDRIILEMAIAEMIHFTSIPVKVTINEYIELSKLYSTPKSKQFVNGLLDVLSVELQKDGQIKKSGRGLLDNK</sequence>
<name>A0ABY6D1N8_9BACT</name>
<organism evidence="7 8">
    <name type="scientific">Reichenbachiella carrageenanivorans</name>
    <dbReference type="NCBI Taxonomy" id="2979869"/>
    <lineage>
        <taxon>Bacteria</taxon>
        <taxon>Pseudomonadati</taxon>
        <taxon>Bacteroidota</taxon>
        <taxon>Cytophagia</taxon>
        <taxon>Cytophagales</taxon>
        <taxon>Reichenbachiellaceae</taxon>
        <taxon>Reichenbachiella</taxon>
    </lineage>
</organism>
<evidence type="ECO:0000256" key="5">
    <source>
        <dbReference type="ARBA" id="ARBA00023163"/>
    </source>
</evidence>
<evidence type="ECO:0000256" key="2">
    <source>
        <dbReference type="ARBA" id="ARBA00022814"/>
    </source>
</evidence>
<dbReference type="NCBIfam" id="TIGR01951">
    <property type="entry name" value="nusB"/>
    <property type="match status" value="1"/>
</dbReference>
<dbReference type="Gene3D" id="1.10.940.10">
    <property type="entry name" value="NusB-like"/>
    <property type="match status" value="1"/>
</dbReference>
<evidence type="ECO:0000256" key="4">
    <source>
        <dbReference type="ARBA" id="ARBA00023015"/>
    </source>
</evidence>
<dbReference type="Pfam" id="PF01029">
    <property type="entry name" value="NusB"/>
    <property type="match status" value="1"/>
</dbReference>
<gene>
    <name evidence="7" type="primary">nusB</name>
    <name evidence="7" type="ORF">N7E81_03020</name>
</gene>
<dbReference type="SUPFAM" id="SSF48013">
    <property type="entry name" value="NusB-like"/>
    <property type="match status" value="1"/>
</dbReference>
<evidence type="ECO:0000256" key="1">
    <source>
        <dbReference type="ARBA" id="ARBA00005952"/>
    </source>
</evidence>
<evidence type="ECO:0000259" key="6">
    <source>
        <dbReference type="Pfam" id="PF01029"/>
    </source>
</evidence>
<evidence type="ECO:0000256" key="3">
    <source>
        <dbReference type="ARBA" id="ARBA00022884"/>
    </source>
</evidence>
<reference evidence="7" key="1">
    <citation type="submission" date="2022-10" db="EMBL/GenBank/DDBJ databases">
        <title>Comparative genomics and taxonomic characterization of three novel marine species of genus Reichenbachiella exhibiting antioxidant and polysaccharide degradation activities.</title>
        <authorList>
            <person name="Muhammad N."/>
            <person name="Lee Y.-J."/>
            <person name="Ko J."/>
            <person name="Kim S.-G."/>
        </authorList>
    </citation>
    <scope>NUCLEOTIDE SEQUENCE</scope>
    <source>
        <strain evidence="7">Wsw4-B4</strain>
    </source>
</reference>